<dbReference type="Proteomes" id="UP001397290">
    <property type="component" value="Unassembled WGS sequence"/>
</dbReference>
<protein>
    <recommendedName>
        <fullName evidence="3">L-asparaginase II</fullName>
    </recommendedName>
</protein>
<evidence type="ECO:0008006" key="3">
    <source>
        <dbReference type="Google" id="ProtNLM"/>
    </source>
</evidence>
<comment type="caution">
    <text evidence="1">The sequence shown here is derived from an EMBL/GenBank/DDBJ whole genome shotgun (WGS) entry which is preliminary data.</text>
</comment>
<evidence type="ECO:0000313" key="2">
    <source>
        <dbReference type="Proteomes" id="UP001397290"/>
    </source>
</evidence>
<dbReference type="PANTHER" id="PTHR42110">
    <property type="entry name" value="L-ASPARAGINASE, PUTATIVE (AFU_ORTHOLOGUE AFUA_3G11890)-RELATED"/>
    <property type="match status" value="1"/>
</dbReference>
<evidence type="ECO:0000313" key="1">
    <source>
        <dbReference type="EMBL" id="KAK8150329.1"/>
    </source>
</evidence>
<accession>A0AAW0S6S8</accession>
<dbReference type="InterPro" id="IPR010349">
    <property type="entry name" value="Asparaginase_II"/>
</dbReference>
<gene>
    <name evidence="1" type="ORF">G3M48_002610</name>
</gene>
<proteinExistence type="predicted"/>
<name>A0AAW0S6S8_9HYPO</name>
<dbReference type="PANTHER" id="PTHR42110:SF1">
    <property type="entry name" value="L-ASPARAGINASE, PUTATIVE (AFU_ORTHOLOGUE AFUA_3G11890)-RELATED"/>
    <property type="match status" value="1"/>
</dbReference>
<dbReference type="Pfam" id="PF06089">
    <property type="entry name" value="Asparaginase_II"/>
    <property type="match status" value="1"/>
</dbReference>
<sequence length="367" mass="39388">MTKTTRDDGCVVIDRNGVIENRHELHAVVVDSTGKILFVVGDPNRVTLIRSAAKPAQSVAIVETGALEKYGLDEADLALMCASHSSEDRHAERAKRILAKSGHSEECLRCGGHPAIMPERNKAWIRAGFEPTPVWSNCSGKHAGMLAAARAMGAQQENYHVVSHPLQQRVKQATEEIARLPPDRVRWAIDGCNMPAPAYPLVYLASTNAAFAEAADAVARDDAGATTTTTTTTTPRQRNMARVFNAMSTYPEMVAGEGRFCTELMRAFEGRVIGKVGADACYGVGIRACDETRRLGAVGSVGIAAKIEDGNMDILYSAVAEILARLEIGTAKMRAALDSFHSVAIKNTVGVVTGHVSYPFKLQAVQG</sequence>
<dbReference type="EMBL" id="JAAHCF010000019">
    <property type="protein sequence ID" value="KAK8150329.1"/>
    <property type="molecule type" value="Genomic_DNA"/>
</dbReference>
<dbReference type="AlphaFoldDB" id="A0AAW0S6S8"/>
<keyword evidence="2" id="KW-1185">Reference proteome</keyword>
<reference evidence="1 2" key="1">
    <citation type="submission" date="2020-02" db="EMBL/GenBank/DDBJ databases">
        <title>Comparative genomics of the hypocrealean fungal genus Beauvera.</title>
        <authorList>
            <person name="Showalter D.N."/>
            <person name="Bushley K.E."/>
            <person name="Rehner S.A."/>
        </authorList>
    </citation>
    <scope>NUCLEOTIDE SEQUENCE [LARGE SCALE GENOMIC DNA]</scope>
    <source>
        <strain evidence="1 2">ARSEF4384</strain>
    </source>
</reference>
<organism evidence="1 2">
    <name type="scientific">Beauveria asiatica</name>
    <dbReference type="NCBI Taxonomy" id="1069075"/>
    <lineage>
        <taxon>Eukaryota</taxon>
        <taxon>Fungi</taxon>
        <taxon>Dikarya</taxon>
        <taxon>Ascomycota</taxon>
        <taxon>Pezizomycotina</taxon>
        <taxon>Sordariomycetes</taxon>
        <taxon>Hypocreomycetidae</taxon>
        <taxon>Hypocreales</taxon>
        <taxon>Cordycipitaceae</taxon>
        <taxon>Beauveria</taxon>
    </lineage>
</organism>